<organism evidence="2 3">
    <name type="scientific">Plutella xylostella</name>
    <name type="common">Diamondback moth</name>
    <name type="synonym">Plutella maculipennis</name>
    <dbReference type="NCBI Taxonomy" id="51655"/>
    <lineage>
        <taxon>Eukaryota</taxon>
        <taxon>Metazoa</taxon>
        <taxon>Ecdysozoa</taxon>
        <taxon>Arthropoda</taxon>
        <taxon>Hexapoda</taxon>
        <taxon>Insecta</taxon>
        <taxon>Pterygota</taxon>
        <taxon>Neoptera</taxon>
        <taxon>Endopterygota</taxon>
        <taxon>Lepidoptera</taxon>
        <taxon>Glossata</taxon>
        <taxon>Ditrysia</taxon>
        <taxon>Yponomeutoidea</taxon>
        <taxon>Plutellidae</taxon>
        <taxon>Plutella</taxon>
    </lineage>
</organism>
<feature type="compositionally biased region" description="Basic and acidic residues" evidence="1">
    <location>
        <begin position="376"/>
        <end position="394"/>
    </location>
</feature>
<feature type="compositionally biased region" description="Basic and acidic residues" evidence="1">
    <location>
        <begin position="165"/>
        <end position="180"/>
    </location>
</feature>
<feature type="compositionally biased region" description="Low complexity" evidence="1">
    <location>
        <begin position="60"/>
        <end position="70"/>
    </location>
</feature>
<proteinExistence type="predicted"/>
<name>A0ABQ7R8N6_PLUXY</name>
<dbReference type="PANTHER" id="PTHR33223">
    <property type="entry name" value="CCHC-TYPE DOMAIN-CONTAINING PROTEIN"/>
    <property type="match status" value="1"/>
</dbReference>
<feature type="region of interest" description="Disordered" evidence="1">
    <location>
        <begin position="370"/>
        <end position="394"/>
    </location>
</feature>
<keyword evidence="3" id="KW-1185">Reference proteome</keyword>
<feature type="region of interest" description="Disordered" evidence="1">
    <location>
        <begin position="1"/>
        <end position="186"/>
    </location>
</feature>
<dbReference type="PANTHER" id="PTHR33223:SF6">
    <property type="entry name" value="CCHC-TYPE DOMAIN-CONTAINING PROTEIN"/>
    <property type="match status" value="1"/>
</dbReference>
<evidence type="ECO:0000256" key="1">
    <source>
        <dbReference type="SAM" id="MobiDB-lite"/>
    </source>
</evidence>
<accession>A0ABQ7R8N6</accession>
<feature type="compositionally biased region" description="Pro residues" evidence="1">
    <location>
        <begin position="91"/>
        <end position="102"/>
    </location>
</feature>
<reference evidence="2 3" key="1">
    <citation type="submission" date="2021-06" db="EMBL/GenBank/DDBJ databases">
        <title>A haploid diamondback moth (Plutella xylostella L.) genome assembly resolves 31 chromosomes and identifies a diamide resistance mutation.</title>
        <authorList>
            <person name="Ward C.M."/>
            <person name="Perry K.D."/>
            <person name="Baker G."/>
            <person name="Powis K."/>
            <person name="Heckel D.G."/>
            <person name="Baxter S.W."/>
        </authorList>
    </citation>
    <scope>NUCLEOTIDE SEQUENCE [LARGE SCALE GENOMIC DNA]</scope>
    <source>
        <strain evidence="2 3">LV</strain>
        <tissue evidence="2">Single pupa</tissue>
    </source>
</reference>
<evidence type="ECO:0008006" key="4">
    <source>
        <dbReference type="Google" id="ProtNLM"/>
    </source>
</evidence>
<feature type="compositionally biased region" description="Basic and acidic residues" evidence="1">
    <location>
        <begin position="32"/>
        <end position="50"/>
    </location>
</feature>
<gene>
    <name evidence="2" type="ORF">JYU34_000835</name>
</gene>
<protein>
    <recommendedName>
        <fullName evidence="4">Retrotransposon gag domain-containing protein</fullName>
    </recommendedName>
</protein>
<evidence type="ECO:0000313" key="2">
    <source>
        <dbReference type="EMBL" id="KAG7313675.1"/>
    </source>
</evidence>
<dbReference type="EMBL" id="JAHIBW010000001">
    <property type="protein sequence ID" value="KAG7313675.1"/>
    <property type="molecule type" value="Genomic_DNA"/>
</dbReference>
<evidence type="ECO:0000313" key="3">
    <source>
        <dbReference type="Proteomes" id="UP000823941"/>
    </source>
</evidence>
<comment type="caution">
    <text evidence="2">The sequence shown here is derived from an EMBL/GenBank/DDBJ whole genome shotgun (WGS) entry which is preliminary data.</text>
</comment>
<sequence length="394" mass="44489">MNEFCQQSAVVRTSDETWSSMSLSETSCYHTADMEENKDEQVEPTEDSHRSRSPITVTVPRTLRLSGSRSTRTRRLSSPPPAPRAATPAPRAAPPAPSPAGSPPLRRYRLGSPARAGPSAATDAPSSKHYGLSKPSSPARRHRYPPSTVSLSSHDLSFDSSSLFSKDRRSSRATSPEEKRRRMMSISEEHRDFVEYIMQKHNNKTNSIEGAHSMIPEFDPDAPGQSAEQWLRAVADTARTAGWSDSQIVFYALPKLAGNAKTWYLGRSSEELSWKQWQKKILRTFSEDRNYADLLSEMLSRKSTAEESLEDYFHAKARLVKACGLSRRRAVDCIVSGIADADVRFNAQCSRFKKPFHLLKYIRRISKRKPVLPKQDIPKKSTEKNKKQRETRSY</sequence>
<feature type="compositionally biased region" description="Polar residues" evidence="1">
    <location>
        <begin position="1"/>
        <end position="29"/>
    </location>
</feature>
<dbReference type="Proteomes" id="UP000823941">
    <property type="component" value="Chromosome 1"/>
</dbReference>
<feature type="compositionally biased region" description="Low complexity" evidence="1">
    <location>
        <begin position="150"/>
        <end position="164"/>
    </location>
</feature>